<dbReference type="Pfam" id="PF17390">
    <property type="entry name" value="Bac_rhamnosid_C"/>
    <property type="match status" value="1"/>
</dbReference>
<feature type="domain" description="Alpha-L-rhamnosidase C-terminal" evidence="8">
    <location>
        <begin position="762"/>
        <end position="822"/>
    </location>
</feature>
<organism evidence="9 10">
    <name type="scientific">Nonomuraea typhae</name>
    <dbReference type="NCBI Taxonomy" id="2603600"/>
    <lineage>
        <taxon>Bacteria</taxon>
        <taxon>Bacillati</taxon>
        <taxon>Actinomycetota</taxon>
        <taxon>Actinomycetes</taxon>
        <taxon>Streptosporangiales</taxon>
        <taxon>Streptosporangiaceae</taxon>
        <taxon>Nonomuraea</taxon>
    </lineage>
</organism>
<evidence type="ECO:0000313" key="10">
    <source>
        <dbReference type="Proteomes" id="UP001612741"/>
    </source>
</evidence>
<dbReference type="SUPFAM" id="SSF48208">
    <property type="entry name" value="Six-hairpin glycosidases"/>
    <property type="match status" value="1"/>
</dbReference>
<dbReference type="Gene3D" id="2.60.120.260">
    <property type="entry name" value="Galactose-binding domain-like"/>
    <property type="match status" value="2"/>
</dbReference>
<evidence type="ECO:0000256" key="1">
    <source>
        <dbReference type="ARBA" id="ARBA00001445"/>
    </source>
</evidence>
<proteinExistence type="predicted"/>
<feature type="domain" description="Alpha-L-rhamnosidase concanavalin-like" evidence="5">
    <location>
        <begin position="316"/>
        <end position="411"/>
    </location>
</feature>
<dbReference type="RefSeq" id="WP_397081277.1">
    <property type="nucleotide sequence ID" value="NZ_JBITGY010000003.1"/>
</dbReference>
<dbReference type="Proteomes" id="UP001612741">
    <property type="component" value="Unassembled WGS sequence"/>
</dbReference>
<comment type="caution">
    <text evidence="9">The sequence shown here is derived from an EMBL/GenBank/DDBJ whole genome shotgun (WGS) entry which is preliminary data.</text>
</comment>
<evidence type="ECO:0000259" key="8">
    <source>
        <dbReference type="Pfam" id="PF17390"/>
    </source>
</evidence>
<evidence type="ECO:0000259" key="6">
    <source>
        <dbReference type="Pfam" id="PF08531"/>
    </source>
</evidence>
<dbReference type="EMBL" id="JBITGY010000003">
    <property type="protein sequence ID" value="MFI6498017.1"/>
    <property type="molecule type" value="Genomic_DNA"/>
</dbReference>
<dbReference type="InterPro" id="IPR016007">
    <property type="entry name" value="Alpha_rhamnosid"/>
</dbReference>
<dbReference type="Pfam" id="PF05592">
    <property type="entry name" value="Bac_rhamnosid"/>
    <property type="match status" value="1"/>
</dbReference>
<dbReference type="Pfam" id="PF17389">
    <property type="entry name" value="Bac_rhamnosid6H"/>
    <property type="match status" value="1"/>
</dbReference>
<dbReference type="GO" id="GO:0016787">
    <property type="term" value="F:hydrolase activity"/>
    <property type="evidence" value="ECO:0007669"/>
    <property type="project" value="UniProtKB-KW"/>
</dbReference>
<evidence type="ECO:0000259" key="7">
    <source>
        <dbReference type="Pfam" id="PF17389"/>
    </source>
</evidence>
<dbReference type="InterPro" id="IPR013737">
    <property type="entry name" value="Bac_rhamnosid_N"/>
</dbReference>
<comment type="catalytic activity">
    <reaction evidence="1">
        <text>Hydrolysis of terminal non-reducing alpha-L-rhamnose residues in alpha-L-rhamnosides.</text>
        <dbReference type="EC" id="3.2.1.40"/>
    </reaction>
</comment>
<protein>
    <recommendedName>
        <fullName evidence="2">alpha-L-rhamnosidase</fullName>
        <ecNumber evidence="2">3.2.1.40</ecNumber>
    </recommendedName>
</protein>
<feature type="domain" description="Bacterial alpha-L-rhamnosidase N-terminal" evidence="6">
    <location>
        <begin position="137"/>
        <end position="302"/>
    </location>
</feature>
<dbReference type="InterPro" id="IPR008928">
    <property type="entry name" value="6-hairpin_glycosidase_sf"/>
</dbReference>
<evidence type="ECO:0000313" key="9">
    <source>
        <dbReference type="EMBL" id="MFI6498017.1"/>
    </source>
</evidence>
<evidence type="ECO:0000256" key="3">
    <source>
        <dbReference type="ARBA" id="ARBA00022801"/>
    </source>
</evidence>
<dbReference type="PANTHER" id="PTHR33307:SF6">
    <property type="entry name" value="ALPHA-RHAMNOSIDASE (EUROFUNG)-RELATED"/>
    <property type="match status" value="1"/>
</dbReference>
<keyword evidence="10" id="KW-1185">Reference proteome</keyword>
<dbReference type="Gene3D" id="1.50.10.10">
    <property type="match status" value="1"/>
</dbReference>
<dbReference type="InterPro" id="IPR008902">
    <property type="entry name" value="Rhamnosid_concanavalin"/>
</dbReference>
<feature type="region of interest" description="Disordered" evidence="4">
    <location>
        <begin position="1"/>
        <end position="23"/>
    </location>
</feature>
<dbReference type="EC" id="3.2.1.40" evidence="2"/>
<feature type="domain" description="Alpha-L-rhamnosidase six-hairpin glycosidase" evidence="7">
    <location>
        <begin position="418"/>
        <end position="750"/>
    </location>
</feature>
<sequence length="882" mass="94577">MNQNSGVQVSGAQTPRIRTAPPGSLAGLTCGLPDPVGVDEPSPRLSWDARLPEAATVTVSAGGHEVWRASVPAGSHVVDVPGERLDPLMPYTWSVGGYATGAFTTGLRGGWKAPWLAGDPRAAVSLRGSFTWRPGRVWLAATALGVYRALLNGVRLGEEELAPGWTDYGHRTRYRLLELTGLLTPGENELKLWLAPGWYAGHVAGGGPRRYGDRPAASAQVLVRDDDGVRRVFATDAAWTRRDLGRPRADLVMGETVHAPSQPAGAASEVPAQEVPAQEVPAQEIVVPEIVVEADPAPPVRVIGTVPAVSVTEPVPGVQVADFGRNVVGRVRLRVDAPGPVRIVVRHGEELTATGRLYTDNLRTADQRDEFLLGPGSHVVEPAFTLHGFRYAEVTGWPGALTPDDLEAVLLSSALAVTGSLTVSDPAVRQLVANIGASADGNLVSVPTDCPQRDERAGWTADISVFGSTLSFLRHTQAFLSGWVTTLIDGQRADGAVPHVAPVLPEYGYDSPVWSDALVEVPWLLWRRYGDDRTLRRAYDPMRRWADYCLAQAEGGIRPGRALGDWLAPGTVETPKSLIATAALARSLRLVAHVADVLGEPHAPEYGEAFTHVSGAFQRAFLSGPKLHTETQTGYAVALAWDLVPPEDRIASAQALADLVRAGGHRLMTGFVGTPLLLPVLSETGHHDLACRIFNQEGYPSWRYQLRAGATTMWERWDAWHHRHGLQTPAMNSFNHYAYGCVGDWLFRHVAGLGDDPRGTGGGFGELLLRPGPVPLLREAHARYDSASGTVESGWRAGPGGVQFTFAVPEGVSARAVLPVRGAWDGMTVNGTFLMGLSEQLPATRLADGGCALNLPPGRWSFTAPAAATAHLLQEWDDLGRR</sequence>
<dbReference type="PANTHER" id="PTHR33307">
    <property type="entry name" value="ALPHA-RHAMNOSIDASE (EUROFUNG)"/>
    <property type="match status" value="1"/>
</dbReference>
<gene>
    <name evidence="9" type="ORF">ACIBG2_11555</name>
</gene>
<dbReference type="InterPro" id="IPR035396">
    <property type="entry name" value="Bac_rhamnosid6H"/>
</dbReference>
<reference evidence="9 10" key="1">
    <citation type="submission" date="2024-10" db="EMBL/GenBank/DDBJ databases">
        <title>The Natural Products Discovery Center: Release of the First 8490 Sequenced Strains for Exploring Actinobacteria Biosynthetic Diversity.</title>
        <authorList>
            <person name="Kalkreuter E."/>
            <person name="Kautsar S.A."/>
            <person name="Yang D."/>
            <person name="Bader C.D."/>
            <person name="Teijaro C.N."/>
            <person name="Fluegel L."/>
            <person name="Davis C.M."/>
            <person name="Simpson J.R."/>
            <person name="Lauterbach L."/>
            <person name="Steele A.D."/>
            <person name="Gui C."/>
            <person name="Meng S."/>
            <person name="Li G."/>
            <person name="Viehrig K."/>
            <person name="Ye F."/>
            <person name="Su P."/>
            <person name="Kiefer A.F."/>
            <person name="Nichols A."/>
            <person name="Cepeda A.J."/>
            <person name="Yan W."/>
            <person name="Fan B."/>
            <person name="Jiang Y."/>
            <person name="Adhikari A."/>
            <person name="Zheng C.-J."/>
            <person name="Schuster L."/>
            <person name="Cowan T.M."/>
            <person name="Smanski M.J."/>
            <person name="Chevrette M.G."/>
            <person name="De Carvalho L.P.S."/>
            <person name="Shen B."/>
        </authorList>
    </citation>
    <scope>NUCLEOTIDE SEQUENCE [LARGE SCALE GENOMIC DNA]</scope>
    <source>
        <strain evidence="9 10">NPDC050545</strain>
    </source>
</reference>
<dbReference type="InterPro" id="IPR035398">
    <property type="entry name" value="Bac_rhamnosid_C"/>
</dbReference>
<evidence type="ECO:0000256" key="4">
    <source>
        <dbReference type="SAM" id="MobiDB-lite"/>
    </source>
</evidence>
<dbReference type="Gene3D" id="2.60.420.10">
    <property type="entry name" value="Maltose phosphorylase, domain 3"/>
    <property type="match status" value="1"/>
</dbReference>
<evidence type="ECO:0000259" key="5">
    <source>
        <dbReference type="Pfam" id="PF05592"/>
    </source>
</evidence>
<feature type="compositionally biased region" description="Polar residues" evidence="4">
    <location>
        <begin position="1"/>
        <end position="13"/>
    </location>
</feature>
<name>A0ABW7YQP4_9ACTN</name>
<evidence type="ECO:0000256" key="2">
    <source>
        <dbReference type="ARBA" id="ARBA00012652"/>
    </source>
</evidence>
<keyword evidence="3 9" id="KW-0378">Hydrolase</keyword>
<dbReference type="Pfam" id="PF08531">
    <property type="entry name" value="Bac_rhamnosid_N"/>
    <property type="match status" value="1"/>
</dbReference>
<accession>A0ABW7YQP4</accession>
<dbReference type="InterPro" id="IPR012341">
    <property type="entry name" value="6hp_glycosidase-like_sf"/>
</dbReference>